<keyword evidence="3" id="KW-1185">Reference proteome</keyword>
<dbReference type="RefSeq" id="WP_078927879.1">
    <property type="nucleotide sequence ID" value="NZ_FUXX01000002.1"/>
</dbReference>
<keyword evidence="1" id="KW-0812">Transmembrane</keyword>
<evidence type="ECO:0000313" key="3">
    <source>
        <dbReference type="Proteomes" id="UP000242432"/>
    </source>
</evidence>
<organism evidence="2 3">
    <name type="scientific">Succinivibrio dextrinosolvens DSM 3072</name>
    <dbReference type="NCBI Taxonomy" id="1123324"/>
    <lineage>
        <taxon>Bacteria</taxon>
        <taxon>Pseudomonadati</taxon>
        <taxon>Pseudomonadota</taxon>
        <taxon>Gammaproteobacteria</taxon>
        <taxon>Aeromonadales</taxon>
        <taxon>Succinivibrionaceae</taxon>
        <taxon>Succinivibrio</taxon>
    </lineage>
</organism>
<accession>A0A1T4UY51</accession>
<dbReference type="EMBL" id="FUXX01000002">
    <property type="protein sequence ID" value="SKA57584.1"/>
    <property type="molecule type" value="Genomic_DNA"/>
</dbReference>
<keyword evidence="1" id="KW-1133">Transmembrane helix</keyword>
<dbReference type="Proteomes" id="UP000242432">
    <property type="component" value="Unassembled WGS sequence"/>
</dbReference>
<evidence type="ECO:0000256" key="1">
    <source>
        <dbReference type="SAM" id="Phobius"/>
    </source>
</evidence>
<reference evidence="3" key="1">
    <citation type="submission" date="2017-02" db="EMBL/GenBank/DDBJ databases">
        <authorList>
            <person name="Varghese N."/>
            <person name="Submissions S."/>
        </authorList>
    </citation>
    <scope>NUCLEOTIDE SEQUENCE [LARGE SCALE GENOMIC DNA]</scope>
    <source>
        <strain evidence="3">DSM 3072</strain>
    </source>
</reference>
<protein>
    <submittedName>
        <fullName evidence="2">Uncharacterized protein</fullName>
    </submittedName>
</protein>
<gene>
    <name evidence="2" type="ORF">SAMN02745213_00259</name>
</gene>
<sequence length="96" mass="11170">MQKDYKVLVIGLFIVLLVTLFSSLLVLQNNSDFAPKKQIVEVGEENTGYYCLMKYFDIDKLTPEKSELNRQKCKETVAKIFGDDKAEHVFIRYKDN</sequence>
<feature type="transmembrane region" description="Helical" evidence="1">
    <location>
        <begin position="7"/>
        <end position="27"/>
    </location>
</feature>
<keyword evidence="1" id="KW-0472">Membrane</keyword>
<evidence type="ECO:0000313" key="2">
    <source>
        <dbReference type="EMBL" id="SKA57584.1"/>
    </source>
</evidence>
<dbReference type="AlphaFoldDB" id="A0A1T4UY51"/>
<name>A0A1T4UY51_9GAMM</name>
<proteinExistence type="predicted"/>